<gene>
    <name evidence="4" type="ORF">A4R43_35075</name>
</gene>
<dbReference type="Gene3D" id="1.10.540.10">
    <property type="entry name" value="Acyl-CoA dehydrogenase/oxidase, N-terminal domain"/>
    <property type="match status" value="1"/>
</dbReference>
<dbReference type="SUPFAM" id="SSF47203">
    <property type="entry name" value="Acyl-CoA dehydrogenase C-terminal domain-like"/>
    <property type="match status" value="1"/>
</dbReference>
<dbReference type="OrthoDB" id="571684at2"/>
<dbReference type="GO" id="GO:0050660">
    <property type="term" value="F:flavin adenine dinucleotide binding"/>
    <property type="evidence" value="ECO:0007669"/>
    <property type="project" value="InterPro"/>
</dbReference>
<dbReference type="InterPro" id="IPR013786">
    <property type="entry name" value="AcylCoA_DH/ox_N"/>
</dbReference>
<dbReference type="InterPro" id="IPR036250">
    <property type="entry name" value="AcylCo_DH-like_C"/>
</dbReference>
<keyword evidence="1" id="KW-0560">Oxidoreductase</keyword>
<dbReference type="Pfam" id="PF08028">
    <property type="entry name" value="Acyl-CoA_dh_2"/>
    <property type="match status" value="1"/>
</dbReference>
<dbReference type="InterPro" id="IPR013107">
    <property type="entry name" value="Acyl-CoA_DH_C"/>
</dbReference>
<dbReference type="InterPro" id="IPR037069">
    <property type="entry name" value="AcylCoA_DH/ox_N_sf"/>
</dbReference>
<dbReference type="SUPFAM" id="SSF56645">
    <property type="entry name" value="Acyl-CoA dehydrogenase NM domain-like"/>
    <property type="match status" value="1"/>
</dbReference>
<dbReference type="RefSeq" id="WP_113696085.1">
    <property type="nucleotide sequence ID" value="NZ_CP015163.1"/>
</dbReference>
<evidence type="ECO:0000256" key="1">
    <source>
        <dbReference type="ARBA" id="ARBA00023002"/>
    </source>
</evidence>
<dbReference type="GO" id="GO:0006552">
    <property type="term" value="P:L-leucine catabolic process"/>
    <property type="evidence" value="ECO:0007669"/>
    <property type="project" value="TreeGrafter"/>
</dbReference>
<dbReference type="InterPro" id="IPR009100">
    <property type="entry name" value="AcylCoA_DH/oxidase_NM_dom_sf"/>
</dbReference>
<dbReference type="EMBL" id="CP015163">
    <property type="protein sequence ID" value="AXB47025.1"/>
    <property type="molecule type" value="Genomic_DNA"/>
</dbReference>
<protein>
    <submittedName>
        <fullName evidence="4">Acyl-CoA dehydrogenase</fullName>
    </submittedName>
</protein>
<dbReference type="Proteomes" id="UP000250434">
    <property type="component" value="Chromosome"/>
</dbReference>
<sequence>MSDWQAVADEVAEKLRADAVAREERGAEPHAEIELLRESGLLRLLIPAERGGAGGDWPLAHQVIRRIAAADGSLGHLLGYHYFQLWRTRLFDNPIADRLERDSAAGNWFWAGVSNPRDAALELRPADGGFTVHGRKFFATGASVADHLIVSGTWTHSGRKATFTLPARTEGVRFLGDWNNLGQRLSASGGVEFTDVFVPEGELLGHQPEEGEPRRWRDSLAPLGFQLLLAQVQVGIAGGALAEGARYTTESSRAWPLSGVDRAADDPHVLAAYGTLASRLTAAELLVDAAAAAFDNATREIDERKRGELGILLAKAKVVSTEVALEIANRVFELTGARATGAKYGMDRFWRNVRTLTLHDPVVYKATEVGKHLLDGEFPPVTGYS</sequence>
<dbReference type="Gene3D" id="2.40.110.10">
    <property type="entry name" value="Butyryl-CoA Dehydrogenase, subunit A, domain 2"/>
    <property type="match status" value="1"/>
</dbReference>
<evidence type="ECO:0000259" key="3">
    <source>
        <dbReference type="Pfam" id="PF08028"/>
    </source>
</evidence>
<dbReference type="PANTHER" id="PTHR43884:SF12">
    <property type="entry name" value="ISOVALERYL-COA DEHYDROGENASE, MITOCHONDRIAL-RELATED"/>
    <property type="match status" value="1"/>
</dbReference>
<feature type="domain" description="Acyl-CoA dehydrogenase C-terminal" evidence="3">
    <location>
        <begin position="228"/>
        <end position="360"/>
    </location>
</feature>
<evidence type="ECO:0000313" key="5">
    <source>
        <dbReference type="Proteomes" id="UP000250434"/>
    </source>
</evidence>
<feature type="domain" description="Acyl-CoA dehydrogenase/oxidase N-terminal" evidence="2">
    <location>
        <begin position="6"/>
        <end position="81"/>
    </location>
</feature>
<reference evidence="4 5" key="1">
    <citation type="submission" date="2016-04" db="EMBL/GenBank/DDBJ databases">
        <title>Complete genome sequence and analysis of deep-sea sediment isolate, Amycolatopsis sp. WP1.</title>
        <authorList>
            <person name="Wang H."/>
            <person name="Chen S."/>
            <person name="Wu Q."/>
        </authorList>
    </citation>
    <scope>NUCLEOTIDE SEQUENCE [LARGE SCALE GENOMIC DNA]</scope>
    <source>
        <strain evidence="4 5">WP1</strain>
    </source>
</reference>
<dbReference type="KEGG" id="aab:A4R43_35075"/>
<dbReference type="Pfam" id="PF02771">
    <property type="entry name" value="Acyl-CoA_dh_N"/>
    <property type="match status" value="1"/>
</dbReference>
<dbReference type="Gene3D" id="1.20.140.10">
    <property type="entry name" value="Butyryl-CoA Dehydrogenase, subunit A, domain 3"/>
    <property type="match status" value="1"/>
</dbReference>
<dbReference type="PANTHER" id="PTHR43884">
    <property type="entry name" value="ACYL-COA DEHYDROGENASE"/>
    <property type="match status" value="1"/>
</dbReference>
<evidence type="ECO:0000259" key="2">
    <source>
        <dbReference type="Pfam" id="PF02771"/>
    </source>
</evidence>
<evidence type="ECO:0000313" key="4">
    <source>
        <dbReference type="EMBL" id="AXB47025.1"/>
    </source>
</evidence>
<name>A0A344LG51_9PSEU</name>
<accession>A0A344LG51</accession>
<dbReference type="GO" id="GO:0008470">
    <property type="term" value="F:3-methylbutanoyl-CoA dehydrogenase activity"/>
    <property type="evidence" value="ECO:0007669"/>
    <property type="project" value="TreeGrafter"/>
</dbReference>
<organism evidence="4 5">
    <name type="scientific">Amycolatopsis albispora</name>
    <dbReference type="NCBI Taxonomy" id="1804986"/>
    <lineage>
        <taxon>Bacteria</taxon>
        <taxon>Bacillati</taxon>
        <taxon>Actinomycetota</taxon>
        <taxon>Actinomycetes</taxon>
        <taxon>Pseudonocardiales</taxon>
        <taxon>Pseudonocardiaceae</taxon>
        <taxon>Amycolatopsis</taxon>
    </lineage>
</organism>
<dbReference type="InterPro" id="IPR046373">
    <property type="entry name" value="Acyl-CoA_Oxase/DH_mid-dom_sf"/>
</dbReference>
<dbReference type="PIRSF" id="PIRSF016578">
    <property type="entry name" value="HsaA"/>
    <property type="match status" value="1"/>
</dbReference>
<dbReference type="AlphaFoldDB" id="A0A344LG51"/>
<proteinExistence type="predicted"/>
<keyword evidence="5" id="KW-1185">Reference proteome</keyword>